<reference evidence="2" key="3">
    <citation type="submission" date="2025-09" db="UniProtKB">
        <authorList>
            <consortium name="Ensembl"/>
        </authorList>
    </citation>
    <scope>IDENTIFICATION</scope>
</reference>
<dbReference type="Gene3D" id="3.10.100.10">
    <property type="entry name" value="Mannose-Binding Protein A, subunit A"/>
    <property type="match status" value="1"/>
</dbReference>
<reference evidence="2 3" key="1">
    <citation type="journal article" date="2021" name="G3 (Bethesda)">
        <title>Improved contiguity of the threespine stickleback genome using long-read sequencing.</title>
        <authorList>
            <person name="Nath S."/>
            <person name="Shaw D.E."/>
            <person name="White M.A."/>
        </authorList>
    </citation>
    <scope>NUCLEOTIDE SEQUENCE [LARGE SCALE GENOMIC DNA]</scope>
    <source>
        <strain evidence="2 3">Lake Benthic</strain>
    </source>
</reference>
<dbReference type="InterPro" id="IPR016186">
    <property type="entry name" value="C-type_lectin-like/link_sf"/>
</dbReference>
<protein>
    <recommendedName>
        <fullName evidence="1">C-type lectin domain-containing protein</fullName>
    </recommendedName>
</protein>
<dbReference type="InterPro" id="IPR001304">
    <property type="entry name" value="C-type_lectin-like"/>
</dbReference>
<accession>A0AAQ4RE59</accession>
<dbReference type="SUPFAM" id="SSF56436">
    <property type="entry name" value="C-type lectin-like"/>
    <property type="match status" value="1"/>
</dbReference>
<evidence type="ECO:0000313" key="2">
    <source>
        <dbReference type="Ensembl" id="ENSGACP00000061825.1"/>
    </source>
</evidence>
<sequence length="92" mass="10310">VNHRAMLLSTFSGSQCPTGWLARGRSCYSVRRTGLTWTDARHACRGLAAESHLVDLKAVEDLHFISSHLLKTNLLLLWTGLNDQQVPFNKYG</sequence>
<evidence type="ECO:0000313" key="3">
    <source>
        <dbReference type="Proteomes" id="UP000007635"/>
    </source>
</evidence>
<dbReference type="GeneTree" id="ENSGT00940000177018"/>
<dbReference type="Ensembl" id="ENSGACT00000073076.1">
    <property type="protein sequence ID" value="ENSGACP00000061825.1"/>
    <property type="gene ID" value="ENSGACG00000024231.1"/>
</dbReference>
<name>A0AAQ4RE59_GASAC</name>
<keyword evidence="3" id="KW-1185">Reference proteome</keyword>
<dbReference type="AlphaFoldDB" id="A0AAQ4RE59"/>
<reference evidence="2" key="2">
    <citation type="submission" date="2025-08" db="UniProtKB">
        <authorList>
            <consortium name="Ensembl"/>
        </authorList>
    </citation>
    <scope>IDENTIFICATION</scope>
</reference>
<dbReference type="PROSITE" id="PS50041">
    <property type="entry name" value="C_TYPE_LECTIN_2"/>
    <property type="match status" value="1"/>
</dbReference>
<feature type="domain" description="C-type lectin" evidence="1">
    <location>
        <begin position="23"/>
        <end position="92"/>
    </location>
</feature>
<proteinExistence type="predicted"/>
<organism evidence="2 3">
    <name type="scientific">Gasterosteus aculeatus aculeatus</name>
    <name type="common">three-spined stickleback</name>
    <dbReference type="NCBI Taxonomy" id="481459"/>
    <lineage>
        <taxon>Eukaryota</taxon>
        <taxon>Metazoa</taxon>
        <taxon>Chordata</taxon>
        <taxon>Craniata</taxon>
        <taxon>Vertebrata</taxon>
        <taxon>Euteleostomi</taxon>
        <taxon>Actinopterygii</taxon>
        <taxon>Neopterygii</taxon>
        <taxon>Teleostei</taxon>
        <taxon>Neoteleostei</taxon>
        <taxon>Acanthomorphata</taxon>
        <taxon>Eupercaria</taxon>
        <taxon>Perciformes</taxon>
        <taxon>Cottioidei</taxon>
        <taxon>Gasterosteales</taxon>
        <taxon>Gasterosteidae</taxon>
        <taxon>Gasterosteus</taxon>
    </lineage>
</organism>
<dbReference type="Proteomes" id="UP000007635">
    <property type="component" value="Chromosome XIX"/>
</dbReference>
<dbReference type="InterPro" id="IPR016187">
    <property type="entry name" value="CTDL_fold"/>
</dbReference>
<evidence type="ECO:0000259" key="1">
    <source>
        <dbReference type="PROSITE" id="PS50041"/>
    </source>
</evidence>